<sequence length="62" mass="7188">MSDQDKAGVAFVDGEYQPISEARIPLLDWGFLRSDANQDTVSVWKGLFFRLEDHLDRFEQNI</sequence>
<organism evidence="1">
    <name type="scientific">marine metagenome</name>
    <dbReference type="NCBI Taxonomy" id="408172"/>
    <lineage>
        <taxon>unclassified sequences</taxon>
        <taxon>metagenomes</taxon>
        <taxon>ecological metagenomes</taxon>
    </lineage>
</organism>
<dbReference type="Gene3D" id="3.30.470.10">
    <property type="match status" value="1"/>
</dbReference>
<dbReference type="SUPFAM" id="SSF56752">
    <property type="entry name" value="D-aminoacid aminotransferase-like PLP-dependent enzymes"/>
    <property type="match status" value="1"/>
</dbReference>
<dbReference type="InterPro" id="IPR043131">
    <property type="entry name" value="BCAT-like_N"/>
</dbReference>
<feature type="non-terminal residue" evidence="1">
    <location>
        <position position="62"/>
    </location>
</feature>
<proteinExistence type="predicted"/>
<evidence type="ECO:0000313" key="1">
    <source>
        <dbReference type="EMBL" id="SVD42131.1"/>
    </source>
</evidence>
<gene>
    <name evidence="1" type="ORF">METZ01_LOCUS394985</name>
</gene>
<accession>A0A382V8B1</accession>
<reference evidence="1" key="1">
    <citation type="submission" date="2018-05" db="EMBL/GenBank/DDBJ databases">
        <authorList>
            <person name="Lanie J.A."/>
            <person name="Ng W.-L."/>
            <person name="Kazmierczak K.M."/>
            <person name="Andrzejewski T.M."/>
            <person name="Davidsen T.M."/>
            <person name="Wayne K.J."/>
            <person name="Tettelin H."/>
            <person name="Glass J.I."/>
            <person name="Rusch D."/>
            <person name="Podicherti R."/>
            <person name="Tsui H.-C.T."/>
            <person name="Winkler M.E."/>
        </authorList>
    </citation>
    <scope>NUCLEOTIDE SEQUENCE</scope>
</reference>
<protein>
    <recommendedName>
        <fullName evidence="2">Branched-chain-amino-acid aminotransferase</fullName>
    </recommendedName>
</protein>
<name>A0A382V8B1_9ZZZZ</name>
<dbReference type="AlphaFoldDB" id="A0A382V8B1"/>
<evidence type="ECO:0008006" key="2">
    <source>
        <dbReference type="Google" id="ProtNLM"/>
    </source>
</evidence>
<dbReference type="InterPro" id="IPR036038">
    <property type="entry name" value="Aminotransferase-like"/>
</dbReference>
<dbReference type="GO" id="GO:0003824">
    <property type="term" value="F:catalytic activity"/>
    <property type="evidence" value="ECO:0007669"/>
    <property type="project" value="InterPro"/>
</dbReference>
<dbReference type="EMBL" id="UINC01149573">
    <property type="protein sequence ID" value="SVD42131.1"/>
    <property type="molecule type" value="Genomic_DNA"/>
</dbReference>